<feature type="active site" description="Proton donor" evidence="7 8">
    <location>
        <position position="101"/>
    </location>
</feature>
<comment type="catalytic activity">
    <reaction evidence="1 7">
        <text>3-dehydroquinate = 3-dehydroshikimate + H2O</text>
        <dbReference type="Rhea" id="RHEA:21096"/>
        <dbReference type="ChEBI" id="CHEBI:15377"/>
        <dbReference type="ChEBI" id="CHEBI:16630"/>
        <dbReference type="ChEBI" id="CHEBI:32364"/>
        <dbReference type="EC" id="4.2.1.10"/>
    </reaction>
</comment>
<dbReference type="Pfam" id="PF01220">
    <property type="entry name" value="DHquinase_II"/>
    <property type="match status" value="1"/>
</dbReference>
<dbReference type="EMBL" id="MEUB01000011">
    <property type="protein sequence ID" value="OGC24195.1"/>
    <property type="molecule type" value="Genomic_DNA"/>
</dbReference>
<reference evidence="11 12" key="1">
    <citation type="journal article" date="2016" name="Nat. Commun.">
        <title>Thousands of microbial genomes shed light on interconnected biogeochemical processes in an aquifer system.</title>
        <authorList>
            <person name="Anantharaman K."/>
            <person name="Brown C.T."/>
            <person name="Hug L.A."/>
            <person name="Sharon I."/>
            <person name="Castelle C.J."/>
            <person name="Probst A.J."/>
            <person name="Thomas B.C."/>
            <person name="Singh A."/>
            <person name="Wilkins M.J."/>
            <person name="Karaoz U."/>
            <person name="Brodie E.L."/>
            <person name="Williams K.H."/>
            <person name="Hubbard S.S."/>
            <person name="Banfield J.F."/>
        </authorList>
    </citation>
    <scope>NUCLEOTIDE SEQUENCE [LARGE SCALE GENOMIC DNA]</scope>
</reference>
<keyword evidence="7" id="KW-0028">Amino-acid biosynthesis</keyword>
<dbReference type="Gene3D" id="3.40.50.9100">
    <property type="entry name" value="Dehydroquinase, class II"/>
    <property type="match status" value="1"/>
</dbReference>
<dbReference type="STRING" id="1802579.A2310_06590"/>
<evidence type="ECO:0000256" key="2">
    <source>
        <dbReference type="ARBA" id="ARBA00004902"/>
    </source>
</evidence>
<dbReference type="PIRSF" id="PIRSF001399">
    <property type="entry name" value="DHquinase_II"/>
    <property type="match status" value="1"/>
</dbReference>
<keyword evidence="6 7" id="KW-0456">Lyase</keyword>
<dbReference type="NCBIfam" id="NF003806">
    <property type="entry name" value="PRK05395.1-3"/>
    <property type="match status" value="1"/>
</dbReference>
<organism evidence="11 12">
    <name type="scientific">candidate division WOR-1 bacterium RIFOXYB2_FULL_37_13</name>
    <dbReference type="NCBI Taxonomy" id="1802579"/>
    <lineage>
        <taxon>Bacteria</taxon>
        <taxon>Bacillati</taxon>
        <taxon>Saganbacteria</taxon>
    </lineage>
</organism>
<feature type="binding site" evidence="7 9">
    <location>
        <position position="81"/>
    </location>
    <ligand>
        <name>substrate</name>
    </ligand>
</feature>
<evidence type="ECO:0000256" key="9">
    <source>
        <dbReference type="PIRSR" id="PIRSR001399-2"/>
    </source>
</evidence>
<proteinExistence type="inferred from homology"/>
<dbReference type="NCBIfam" id="NF003805">
    <property type="entry name" value="PRK05395.1-2"/>
    <property type="match status" value="1"/>
</dbReference>
<evidence type="ECO:0000256" key="3">
    <source>
        <dbReference type="ARBA" id="ARBA00011037"/>
    </source>
</evidence>
<comment type="subunit">
    <text evidence="4 7">Homododecamer.</text>
</comment>
<evidence type="ECO:0000313" key="11">
    <source>
        <dbReference type="EMBL" id="OGC24195.1"/>
    </source>
</evidence>
<feature type="binding site" evidence="7 9">
    <location>
        <position position="112"/>
    </location>
    <ligand>
        <name>substrate</name>
    </ligand>
</feature>
<feature type="binding site" evidence="7 9">
    <location>
        <position position="75"/>
    </location>
    <ligand>
        <name>substrate</name>
    </ligand>
</feature>
<dbReference type="UniPathway" id="UPA00053">
    <property type="reaction ID" value="UER00086"/>
</dbReference>
<gene>
    <name evidence="7" type="primary">aroQ</name>
    <name evidence="11" type="ORF">A2310_06590</name>
</gene>
<dbReference type="PROSITE" id="PS01029">
    <property type="entry name" value="DEHYDROQUINASE_II"/>
    <property type="match status" value="1"/>
</dbReference>
<comment type="caution">
    <text evidence="11">The sequence shown here is derived from an EMBL/GenBank/DDBJ whole genome shotgun (WGS) entry which is preliminary data.</text>
</comment>
<dbReference type="SUPFAM" id="SSF52304">
    <property type="entry name" value="Type II 3-dehydroquinate dehydratase"/>
    <property type="match status" value="1"/>
</dbReference>
<evidence type="ECO:0000256" key="1">
    <source>
        <dbReference type="ARBA" id="ARBA00001864"/>
    </source>
</evidence>
<sequence length="146" mass="15658">MKKILVIHGPNLDLLGQREIDVYGKFTLDDINAELNKSAKELGVELETIQLAGEGEIVKKVGSAKKDGFSAIIINPGGYTHYSIAIRDAVAAVDIPTIEVHLSNIYAREEFRHTSVIAAVARGQVSGFGKNSYLLGLKAAVALLNA</sequence>
<comment type="similarity">
    <text evidence="3 7">Belongs to the type-II 3-dehydroquinase family.</text>
</comment>
<dbReference type="GO" id="GO:0008652">
    <property type="term" value="P:amino acid biosynthetic process"/>
    <property type="evidence" value="ECO:0007669"/>
    <property type="project" value="UniProtKB-KW"/>
</dbReference>
<protein>
    <recommendedName>
        <fullName evidence="5 7">3-dehydroquinate dehydratase</fullName>
        <shortName evidence="7">3-dehydroquinase</shortName>
        <ecNumber evidence="5 7">4.2.1.10</ecNumber>
    </recommendedName>
    <alternativeName>
        <fullName evidence="7">Type II DHQase</fullName>
    </alternativeName>
</protein>
<dbReference type="NCBIfam" id="NF003807">
    <property type="entry name" value="PRK05395.1-4"/>
    <property type="match status" value="1"/>
</dbReference>
<evidence type="ECO:0000256" key="5">
    <source>
        <dbReference type="ARBA" id="ARBA00012060"/>
    </source>
</evidence>
<dbReference type="CDD" id="cd00466">
    <property type="entry name" value="DHQase_II"/>
    <property type="match status" value="1"/>
</dbReference>
<dbReference type="PANTHER" id="PTHR21272">
    <property type="entry name" value="CATABOLIC 3-DEHYDROQUINASE"/>
    <property type="match status" value="1"/>
</dbReference>
<feature type="binding site" evidence="7 9">
    <location>
        <position position="88"/>
    </location>
    <ligand>
        <name>substrate</name>
    </ligand>
</feature>
<evidence type="ECO:0000313" key="12">
    <source>
        <dbReference type="Proteomes" id="UP000178417"/>
    </source>
</evidence>
<dbReference type="EC" id="4.2.1.10" evidence="5 7"/>
<dbReference type="GO" id="GO:0009073">
    <property type="term" value="P:aromatic amino acid family biosynthetic process"/>
    <property type="evidence" value="ECO:0007669"/>
    <property type="project" value="UniProtKB-KW"/>
</dbReference>
<dbReference type="InterPro" id="IPR036441">
    <property type="entry name" value="DHquinase_II_sf"/>
</dbReference>
<dbReference type="Proteomes" id="UP000178417">
    <property type="component" value="Unassembled WGS sequence"/>
</dbReference>
<dbReference type="InterPro" id="IPR001874">
    <property type="entry name" value="DHquinase_II"/>
</dbReference>
<feature type="active site" description="Proton acceptor" evidence="7 8">
    <location>
        <position position="23"/>
    </location>
</feature>
<dbReference type="GO" id="GO:0003855">
    <property type="term" value="F:3-dehydroquinate dehydratase activity"/>
    <property type="evidence" value="ECO:0007669"/>
    <property type="project" value="UniProtKB-UniRule"/>
</dbReference>
<evidence type="ECO:0000256" key="8">
    <source>
        <dbReference type="PIRSR" id="PIRSR001399-1"/>
    </source>
</evidence>
<dbReference type="HAMAP" id="MF_00169">
    <property type="entry name" value="AroQ"/>
    <property type="match status" value="1"/>
</dbReference>
<feature type="site" description="Transition state stabilizer" evidence="7 10">
    <location>
        <position position="18"/>
    </location>
</feature>
<evidence type="ECO:0000256" key="6">
    <source>
        <dbReference type="ARBA" id="ARBA00023239"/>
    </source>
</evidence>
<evidence type="ECO:0000256" key="4">
    <source>
        <dbReference type="ARBA" id="ARBA00011193"/>
    </source>
</evidence>
<accession>A0A1F4SUT5</accession>
<comment type="function">
    <text evidence="7">Catalyzes a trans-dehydration via an enolate intermediate.</text>
</comment>
<evidence type="ECO:0000256" key="7">
    <source>
        <dbReference type="HAMAP-Rule" id="MF_00169"/>
    </source>
</evidence>
<comment type="pathway">
    <text evidence="2 7">Metabolic intermediate biosynthesis; chorismate biosynthesis; chorismate from D-erythrose 4-phosphate and phosphoenolpyruvate: step 3/7.</text>
</comment>
<dbReference type="PANTHER" id="PTHR21272:SF3">
    <property type="entry name" value="CATABOLIC 3-DEHYDROQUINASE"/>
    <property type="match status" value="1"/>
</dbReference>
<dbReference type="AlphaFoldDB" id="A0A1F4SUT5"/>
<name>A0A1F4SUT5_UNCSA</name>
<dbReference type="NCBIfam" id="TIGR01088">
    <property type="entry name" value="aroQ"/>
    <property type="match status" value="1"/>
</dbReference>
<feature type="binding site" evidence="7 9">
    <location>
        <begin position="102"/>
        <end position="103"/>
    </location>
    <ligand>
        <name>substrate</name>
    </ligand>
</feature>
<evidence type="ECO:0000256" key="10">
    <source>
        <dbReference type="PIRSR" id="PIRSR001399-3"/>
    </source>
</evidence>
<keyword evidence="7" id="KW-0057">Aromatic amino acid biosynthesis</keyword>
<dbReference type="InterPro" id="IPR018509">
    <property type="entry name" value="DHquinase_II_CS"/>
</dbReference>
<dbReference type="GO" id="GO:0009423">
    <property type="term" value="P:chorismate biosynthetic process"/>
    <property type="evidence" value="ECO:0007669"/>
    <property type="project" value="UniProtKB-UniRule"/>
</dbReference>
<dbReference type="GO" id="GO:0019631">
    <property type="term" value="P:quinate catabolic process"/>
    <property type="evidence" value="ECO:0007669"/>
    <property type="project" value="TreeGrafter"/>
</dbReference>